<dbReference type="SUPFAM" id="SSF103473">
    <property type="entry name" value="MFS general substrate transporter"/>
    <property type="match status" value="1"/>
</dbReference>
<dbReference type="Gene3D" id="3.40.50.150">
    <property type="entry name" value="Vaccinia Virus protein VP39"/>
    <property type="match status" value="1"/>
</dbReference>
<dbReference type="Proteomes" id="UP001500547">
    <property type="component" value="Unassembled WGS sequence"/>
</dbReference>
<sequence>MQPDSATGSTLPATEPPASGAGITPLGNGATSRRLATLIFAGTIFSSAFALFLVQPIIARQILPWFGGSAAVWALCMVFFQVVLLAGYAYSDWLTRRLPVRRQVLVHGVLLLTSLACLPIVANVQWKPVGDEEPTWLILRLLVATIGLPYFLLSTTGPLIQAWMSRTAVDAKVYRYFSLSNLASLLALLCYPVLLERHATTVQQAQGWSILYTLYVVLCLAAAWQFTRSTAPDAFATTRLIAPSPGWRTCVGWAMPAALASALLLGVSSHITQNVAAIPFLWVLPLTLYLFTFVLCFESDRWYRRAFWLPVAGVFLLLASWGLHDGAVGRHVQVAVPVYVIAMFSLCMVLHGEVATRRPGAGQLTRFYLMLSLGGATGGMLVGLIAPNVLPAYYELGLAMAGCAIWFAWLQRGQRKLAGAAAAIGTCTVACLALQVHDDYAGSRVVTRSFYGVLSTFDTQRESLGGAPVRQLFHGAIKHGEQILTPGHERELTSYYGESAGIGLAILNTRSKGPQHVGVIGLGAGTLAAYGRAGDRYRMYEINPEVIDIARSEFSFLSDSPAFIATVLGDARLALERETPQDFDVLAVDAFSGDAIPVHLITREALAVYLRHLRPGGIIAFHVTNRYLNLAPVVATLAHERGLAVRLVHDENENPRLRDTDWVLVSRDATVLAQPAIQRVSSPVVIDSHKGVWTDDFNNLFDVLR</sequence>
<feature type="transmembrane region" description="Helical" evidence="3">
    <location>
        <begin position="103"/>
        <end position="122"/>
    </location>
</feature>
<dbReference type="InterPro" id="IPR029063">
    <property type="entry name" value="SAM-dependent_MTases_sf"/>
</dbReference>
<feature type="transmembrane region" description="Helical" evidence="3">
    <location>
        <begin position="367"/>
        <end position="386"/>
    </location>
</feature>
<accession>A0ABP9R608</accession>
<evidence type="ECO:0000256" key="3">
    <source>
        <dbReference type="SAM" id="Phobius"/>
    </source>
</evidence>
<feature type="compositionally biased region" description="Polar residues" evidence="2">
    <location>
        <begin position="1"/>
        <end position="12"/>
    </location>
</feature>
<feature type="transmembrane region" description="Helical" evidence="3">
    <location>
        <begin position="306"/>
        <end position="324"/>
    </location>
</feature>
<keyword evidence="3" id="KW-0812">Transmembrane</keyword>
<dbReference type="SUPFAM" id="SSF53335">
    <property type="entry name" value="S-adenosyl-L-methionine-dependent methyltransferases"/>
    <property type="match status" value="1"/>
</dbReference>
<dbReference type="RefSeq" id="WP_345534633.1">
    <property type="nucleotide sequence ID" value="NZ_BAABLD010000017.1"/>
</dbReference>
<dbReference type="InterPro" id="IPR036259">
    <property type="entry name" value="MFS_trans_sf"/>
</dbReference>
<feature type="region of interest" description="Disordered" evidence="2">
    <location>
        <begin position="1"/>
        <end position="25"/>
    </location>
</feature>
<name>A0ABP9R608_9RHOO</name>
<dbReference type="PANTHER" id="PTHR43317:SF1">
    <property type="entry name" value="THERMOSPERMINE SYNTHASE ACAULIS5"/>
    <property type="match status" value="1"/>
</dbReference>
<feature type="transmembrane region" description="Helical" evidence="3">
    <location>
        <begin position="35"/>
        <end position="58"/>
    </location>
</feature>
<dbReference type="CDD" id="cd02440">
    <property type="entry name" value="AdoMet_MTases"/>
    <property type="match status" value="1"/>
</dbReference>
<feature type="transmembrane region" description="Helical" evidence="3">
    <location>
        <begin position="392"/>
        <end position="410"/>
    </location>
</feature>
<feature type="transmembrane region" description="Helical" evidence="3">
    <location>
        <begin position="206"/>
        <end position="226"/>
    </location>
</feature>
<evidence type="ECO:0000313" key="4">
    <source>
        <dbReference type="EMBL" id="GAA5171944.1"/>
    </source>
</evidence>
<feature type="transmembrane region" description="Helical" evidence="3">
    <location>
        <begin position="417"/>
        <end position="436"/>
    </location>
</feature>
<feature type="transmembrane region" description="Helical" evidence="3">
    <location>
        <begin position="247"/>
        <end position="271"/>
    </location>
</feature>
<feature type="transmembrane region" description="Helical" evidence="3">
    <location>
        <begin position="134"/>
        <end position="153"/>
    </location>
</feature>
<evidence type="ECO:0000256" key="1">
    <source>
        <dbReference type="ARBA" id="ARBA00023115"/>
    </source>
</evidence>
<keyword evidence="1" id="KW-0620">Polyamine biosynthesis</keyword>
<dbReference type="EMBL" id="BAABLD010000017">
    <property type="protein sequence ID" value="GAA5171944.1"/>
    <property type="molecule type" value="Genomic_DNA"/>
</dbReference>
<keyword evidence="3" id="KW-0472">Membrane</keyword>
<protein>
    <submittedName>
        <fullName evidence="4">Fused MFS/spermidine synthase</fullName>
    </submittedName>
</protein>
<feature type="transmembrane region" description="Helical" evidence="3">
    <location>
        <begin position="277"/>
        <end position="297"/>
    </location>
</feature>
<feature type="transmembrane region" description="Helical" evidence="3">
    <location>
        <begin position="336"/>
        <end position="355"/>
    </location>
</feature>
<reference evidence="5" key="1">
    <citation type="journal article" date="2019" name="Int. J. Syst. Evol. Microbiol.">
        <title>The Global Catalogue of Microorganisms (GCM) 10K type strain sequencing project: providing services to taxonomists for standard genome sequencing and annotation.</title>
        <authorList>
            <consortium name="The Broad Institute Genomics Platform"/>
            <consortium name="The Broad Institute Genome Sequencing Center for Infectious Disease"/>
            <person name="Wu L."/>
            <person name="Ma J."/>
        </authorList>
    </citation>
    <scope>NUCLEOTIDE SEQUENCE [LARGE SCALE GENOMIC DNA]</scope>
    <source>
        <strain evidence="5">JCM 18715</strain>
    </source>
</reference>
<dbReference type="NCBIfam" id="NF037959">
    <property type="entry name" value="MFS_SpdSyn"/>
    <property type="match status" value="1"/>
</dbReference>
<proteinExistence type="predicted"/>
<feature type="transmembrane region" description="Helical" evidence="3">
    <location>
        <begin position="70"/>
        <end position="91"/>
    </location>
</feature>
<comment type="caution">
    <text evidence="4">The sequence shown here is derived from an EMBL/GenBank/DDBJ whole genome shotgun (WGS) entry which is preliminary data.</text>
</comment>
<gene>
    <name evidence="4" type="ORF">GCM10025770_37390</name>
</gene>
<dbReference type="PANTHER" id="PTHR43317">
    <property type="entry name" value="THERMOSPERMINE SYNTHASE ACAULIS5"/>
    <property type="match status" value="1"/>
</dbReference>
<evidence type="ECO:0000313" key="5">
    <source>
        <dbReference type="Proteomes" id="UP001500547"/>
    </source>
</evidence>
<keyword evidence="3" id="KW-1133">Transmembrane helix</keyword>
<organism evidence="4 5">
    <name type="scientific">Viridibacterium curvum</name>
    <dbReference type="NCBI Taxonomy" id="1101404"/>
    <lineage>
        <taxon>Bacteria</taxon>
        <taxon>Pseudomonadati</taxon>
        <taxon>Pseudomonadota</taxon>
        <taxon>Betaproteobacteria</taxon>
        <taxon>Rhodocyclales</taxon>
        <taxon>Rhodocyclaceae</taxon>
        <taxon>Viridibacterium</taxon>
    </lineage>
</organism>
<evidence type="ECO:0000256" key="2">
    <source>
        <dbReference type="SAM" id="MobiDB-lite"/>
    </source>
</evidence>
<feature type="transmembrane region" description="Helical" evidence="3">
    <location>
        <begin position="173"/>
        <end position="194"/>
    </location>
</feature>
<keyword evidence="5" id="KW-1185">Reference proteome</keyword>